<organism evidence="2">
    <name type="scientific">Glycine soja</name>
    <name type="common">Wild soybean</name>
    <dbReference type="NCBI Taxonomy" id="3848"/>
    <lineage>
        <taxon>Eukaryota</taxon>
        <taxon>Viridiplantae</taxon>
        <taxon>Streptophyta</taxon>
        <taxon>Embryophyta</taxon>
        <taxon>Tracheophyta</taxon>
        <taxon>Spermatophyta</taxon>
        <taxon>Magnoliopsida</taxon>
        <taxon>eudicotyledons</taxon>
        <taxon>Gunneridae</taxon>
        <taxon>Pentapetalae</taxon>
        <taxon>rosids</taxon>
        <taxon>fabids</taxon>
        <taxon>Fabales</taxon>
        <taxon>Fabaceae</taxon>
        <taxon>Papilionoideae</taxon>
        <taxon>50 kb inversion clade</taxon>
        <taxon>NPAAA clade</taxon>
        <taxon>indigoferoid/millettioid clade</taxon>
        <taxon>Phaseoleae</taxon>
        <taxon>Glycine</taxon>
        <taxon>Glycine subgen. Soja</taxon>
    </lineage>
</organism>
<proteinExistence type="predicted"/>
<evidence type="ECO:0000313" key="2">
    <source>
        <dbReference type="EMBL" id="KHN04679.1"/>
    </source>
</evidence>
<name>A0A0B2PAU5_GLYSO</name>
<feature type="transmembrane region" description="Helical" evidence="1">
    <location>
        <begin position="6"/>
        <end position="25"/>
    </location>
</feature>
<keyword evidence="1" id="KW-0472">Membrane</keyword>
<keyword evidence="1" id="KW-0812">Transmembrane</keyword>
<accession>A0A0B2PAU5</accession>
<dbReference type="EMBL" id="KN669159">
    <property type="protein sequence ID" value="KHN04679.1"/>
    <property type="molecule type" value="Genomic_DNA"/>
</dbReference>
<feature type="non-terminal residue" evidence="2">
    <location>
        <position position="103"/>
    </location>
</feature>
<protein>
    <submittedName>
        <fullName evidence="2">Uncharacterized protein</fullName>
    </submittedName>
</protein>
<dbReference type="AlphaFoldDB" id="A0A0B2PAU5"/>
<evidence type="ECO:0000256" key="1">
    <source>
        <dbReference type="SAM" id="Phobius"/>
    </source>
</evidence>
<dbReference type="Proteomes" id="UP000053555">
    <property type="component" value="Unassembled WGS sequence"/>
</dbReference>
<reference evidence="2" key="1">
    <citation type="submission" date="2014-07" db="EMBL/GenBank/DDBJ databases">
        <title>Identification of a novel salt tolerance gene in wild soybean by whole-genome sequencing.</title>
        <authorList>
            <person name="Lam H.-M."/>
            <person name="Qi X."/>
            <person name="Li M.-W."/>
            <person name="Liu X."/>
            <person name="Xie M."/>
            <person name="Ni M."/>
            <person name="Xu X."/>
        </authorList>
    </citation>
    <scope>NUCLEOTIDE SEQUENCE [LARGE SCALE GENOMIC DNA]</scope>
    <source>
        <tissue evidence="2">Root</tissue>
    </source>
</reference>
<keyword evidence="1" id="KW-1133">Transmembrane helix</keyword>
<feature type="non-terminal residue" evidence="2">
    <location>
        <position position="1"/>
    </location>
</feature>
<sequence length="103" mass="12364">IWQLCYSWLGFQLVLPIGCCGHFWIHYGLIKGVKSRGVLMFIWVAAVWSIWNHRNVIIFRNQQPCAEYVIEEIKSKSWGWIKAKYKCFQSSYYEWHSQPFLCL</sequence>
<feature type="transmembrane region" description="Helical" evidence="1">
    <location>
        <begin position="37"/>
        <end position="53"/>
    </location>
</feature>
<gene>
    <name evidence="2" type="ORF">glysoja_046613</name>
</gene>